<accession>A0A1Z4MYW1</accession>
<evidence type="ECO:0000256" key="2">
    <source>
        <dbReference type="ARBA" id="ARBA00023002"/>
    </source>
</evidence>
<dbReference type="InterPro" id="IPR003819">
    <property type="entry name" value="TauD/TfdA-like"/>
</dbReference>
<organism evidence="5 6">
    <name type="scientific">Tolypothrix tenuis PCC 7101</name>
    <dbReference type="NCBI Taxonomy" id="231146"/>
    <lineage>
        <taxon>Bacteria</taxon>
        <taxon>Bacillati</taxon>
        <taxon>Cyanobacteriota</taxon>
        <taxon>Cyanophyceae</taxon>
        <taxon>Nostocales</taxon>
        <taxon>Tolypothrichaceae</taxon>
        <taxon>Tolypothrix</taxon>
    </lineage>
</organism>
<dbReference type="PANTHER" id="PTHR10696">
    <property type="entry name" value="GAMMA-BUTYROBETAINE HYDROXYLASE-RELATED"/>
    <property type="match status" value="1"/>
</dbReference>
<dbReference type="Proteomes" id="UP000218785">
    <property type="component" value="Chromosome"/>
</dbReference>
<dbReference type="SUPFAM" id="SSF51197">
    <property type="entry name" value="Clavaminate synthase-like"/>
    <property type="match status" value="1"/>
</dbReference>
<keyword evidence="5" id="KW-0223">Dioxygenase</keyword>
<dbReference type="AlphaFoldDB" id="A0A1Z4MYW1"/>
<dbReference type="InterPro" id="IPR050411">
    <property type="entry name" value="AlphaKG_dependent_hydroxylases"/>
</dbReference>
<dbReference type="GO" id="GO:0017000">
    <property type="term" value="P:antibiotic biosynthetic process"/>
    <property type="evidence" value="ECO:0007669"/>
    <property type="project" value="UniProtKB-KW"/>
</dbReference>
<dbReference type="GO" id="GO:0051213">
    <property type="term" value="F:dioxygenase activity"/>
    <property type="evidence" value="ECO:0007669"/>
    <property type="project" value="UniProtKB-KW"/>
</dbReference>
<keyword evidence="6" id="KW-1185">Reference proteome</keyword>
<dbReference type="PANTHER" id="PTHR10696:SF56">
    <property type="entry name" value="TAUD_TFDA-LIKE DOMAIN-CONTAINING PROTEIN"/>
    <property type="match status" value="1"/>
</dbReference>
<feature type="domain" description="TauD/TfdA-like" evidence="4">
    <location>
        <begin position="7"/>
        <end position="283"/>
    </location>
</feature>
<dbReference type="Pfam" id="PF02668">
    <property type="entry name" value="TauD"/>
    <property type="match status" value="1"/>
</dbReference>
<evidence type="ECO:0000313" key="5">
    <source>
        <dbReference type="EMBL" id="BAY98649.1"/>
    </source>
</evidence>
<gene>
    <name evidence="5" type="ORF">NIES37_26010</name>
</gene>
<dbReference type="Gene3D" id="3.60.130.10">
    <property type="entry name" value="Clavaminate synthase-like"/>
    <property type="match status" value="1"/>
</dbReference>
<evidence type="ECO:0000256" key="1">
    <source>
        <dbReference type="ARBA" id="ARBA00001954"/>
    </source>
</evidence>
<evidence type="ECO:0000313" key="6">
    <source>
        <dbReference type="Proteomes" id="UP000218785"/>
    </source>
</evidence>
<comment type="cofactor">
    <cofactor evidence="1">
        <name>Fe(2+)</name>
        <dbReference type="ChEBI" id="CHEBI:29033"/>
    </cofactor>
</comment>
<protein>
    <submittedName>
        <fullName evidence="5">Taurine catabolism dioxygenase TauD/TfdA</fullName>
    </submittedName>
</protein>
<proteinExistence type="predicted"/>
<dbReference type="EMBL" id="AP018248">
    <property type="protein sequence ID" value="BAY98649.1"/>
    <property type="molecule type" value="Genomic_DNA"/>
</dbReference>
<reference evidence="5 6" key="1">
    <citation type="submission" date="2017-06" db="EMBL/GenBank/DDBJ databases">
        <title>Genome sequencing of cyanobaciteial culture collection at National Institute for Environmental Studies (NIES).</title>
        <authorList>
            <person name="Hirose Y."/>
            <person name="Shimura Y."/>
            <person name="Fujisawa T."/>
            <person name="Nakamura Y."/>
            <person name="Kawachi M."/>
        </authorList>
    </citation>
    <scope>NUCLEOTIDE SEQUENCE [LARGE SCALE GENOMIC DNA]</scope>
    <source>
        <strain evidence="5 6">NIES-37</strain>
    </source>
</reference>
<evidence type="ECO:0000256" key="3">
    <source>
        <dbReference type="ARBA" id="ARBA00023194"/>
    </source>
</evidence>
<dbReference type="InterPro" id="IPR042098">
    <property type="entry name" value="TauD-like_sf"/>
</dbReference>
<keyword evidence="2" id="KW-0560">Oxidoreductase</keyword>
<sequence>MNIKMQPISNSMGQQIINVGNHSIWELSREEIISLFKEYGALLFRGFANNVEIFKEFSNSLSTDFMDYAGGVFQRRIINGDKTVLSVNNFKSAIKLHGEMYYQKNIPLMLWFFCAHPASAKGETTICDGRQFYNELSIATKDLLSKNHIKFTTHLSEAEWQKQYKTEDVNQVAAICELNDMRLTIYQDNSIFTEYIRPAIIPSSCGKYQVFINSLLPGKHLYPERLRFADDSDISDTVMSELNEIAERLTTEVYWQKGDILMIDNTRIMHGRRAFDDDKRDIYVRLCAPAFSMSSQTLQKVTS</sequence>
<dbReference type="KEGG" id="ttq:NIES37_26010"/>
<name>A0A1Z4MYW1_9CYAN</name>
<evidence type="ECO:0000259" key="4">
    <source>
        <dbReference type="Pfam" id="PF02668"/>
    </source>
</evidence>
<keyword evidence="3" id="KW-0045">Antibiotic biosynthesis</keyword>